<proteinExistence type="predicted"/>
<dbReference type="EMBL" id="BK014790">
    <property type="protein sequence ID" value="DAD75809.1"/>
    <property type="molecule type" value="Genomic_DNA"/>
</dbReference>
<accession>A0A8S5M0G5</accession>
<evidence type="ECO:0000313" key="1">
    <source>
        <dbReference type="EMBL" id="DAD75809.1"/>
    </source>
</evidence>
<sequence length="377" mass="44715">MEEGGNILRLSKEKVDDILMSRGLKLKDDVYISSKSKIHCVDEYGYEYSLTLDNIQDKRTVSFARYSARNPYTLHNLNLFIKENGLECELLSTENPKSEKDKLEFRCKCGAHYFLCYNHLLVNQKDTCNECGRARESKYTPECINSIISDFGYSLIENTQASYRSICIRDVDGYKYKATLPNLMNGTTPIKFHKLNPYTIENMKLFLASNKYPVKLLEPDDKVVEVRTDYLKFICCDCGSEYMATWSQVVETNRFRCEKCVKKQSNLSYYVEQYLIEKGVEYIREFRFDDCRYKRALPFDFYLPSYNYVIEVNGDQHYYENPMFQQSLEERQKIDKIKEEYCAEHKIGFLAIPRWWIQNKHETKRYKREIDNIIEQG</sequence>
<dbReference type="Gene3D" id="3.40.960.10">
    <property type="entry name" value="VSR Endonuclease"/>
    <property type="match status" value="1"/>
</dbReference>
<protein>
    <submittedName>
        <fullName evidence="1">Restriction enzyme</fullName>
    </submittedName>
</protein>
<reference evidence="1" key="1">
    <citation type="journal article" date="2021" name="Proc. Natl. Acad. Sci. U.S.A.">
        <title>A Catalog of Tens of Thousands of Viruses from Human Metagenomes Reveals Hidden Associations with Chronic Diseases.</title>
        <authorList>
            <person name="Tisza M.J."/>
            <person name="Buck C.B."/>
        </authorList>
    </citation>
    <scope>NUCLEOTIDE SEQUENCE</scope>
    <source>
        <strain evidence="1">Ct37J14</strain>
    </source>
</reference>
<organism evidence="1">
    <name type="scientific">Siphoviridae sp. ct37J14</name>
    <dbReference type="NCBI Taxonomy" id="2826280"/>
    <lineage>
        <taxon>Viruses</taxon>
        <taxon>Duplodnaviria</taxon>
        <taxon>Heunggongvirae</taxon>
        <taxon>Uroviricota</taxon>
        <taxon>Caudoviricetes</taxon>
    </lineage>
</organism>
<name>A0A8S5M0G5_9CAUD</name>